<feature type="transmembrane region" description="Helical" evidence="1">
    <location>
        <begin position="58"/>
        <end position="76"/>
    </location>
</feature>
<sequence>MDKSYSATVGLGGGGGKNKTASAQLLRDATGAAKLGVEENRFSYDEDCRGWTSADGDISMEVTCCCLFVYYIFVYFNN</sequence>
<keyword evidence="1" id="KW-0472">Membrane</keyword>
<dbReference type="WBParaSite" id="nRc.2.0.1.t10591-RA">
    <property type="protein sequence ID" value="nRc.2.0.1.t10591-RA"/>
    <property type="gene ID" value="nRc.2.0.1.g10591"/>
</dbReference>
<dbReference type="Proteomes" id="UP000887565">
    <property type="component" value="Unplaced"/>
</dbReference>
<evidence type="ECO:0000256" key="1">
    <source>
        <dbReference type="SAM" id="Phobius"/>
    </source>
</evidence>
<proteinExistence type="predicted"/>
<reference evidence="3" key="1">
    <citation type="submission" date="2022-11" db="UniProtKB">
        <authorList>
            <consortium name="WormBaseParasite"/>
        </authorList>
    </citation>
    <scope>IDENTIFICATION</scope>
</reference>
<keyword evidence="1" id="KW-1133">Transmembrane helix</keyword>
<keyword evidence="1" id="KW-0812">Transmembrane</keyword>
<accession>A0A915IBG0</accession>
<evidence type="ECO:0000313" key="2">
    <source>
        <dbReference type="Proteomes" id="UP000887565"/>
    </source>
</evidence>
<evidence type="ECO:0000313" key="3">
    <source>
        <dbReference type="WBParaSite" id="nRc.2.0.1.t10591-RA"/>
    </source>
</evidence>
<protein>
    <submittedName>
        <fullName evidence="3">Uncharacterized protein</fullName>
    </submittedName>
</protein>
<name>A0A915IBG0_ROMCU</name>
<dbReference type="AlphaFoldDB" id="A0A915IBG0"/>
<keyword evidence="2" id="KW-1185">Reference proteome</keyword>
<organism evidence="2 3">
    <name type="scientific">Romanomermis culicivorax</name>
    <name type="common">Nematode worm</name>
    <dbReference type="NCBI Taxonomy" id="13658"/>
    <lineage>
        <taxon>Eukaryota</taxon>
        <taxon>Metazoa</taxon>
        <taxon>Ecdysozoa</taxon>
        <taxon>Nematoda</taxon>
        <taxon>Enoplea</taxon>
        <taxon>Dorylaimia</taxon>
        <taxon>Mermithida</taxon>
        <taxon>Mermithoidea</taxon>
        <taxon>Mermithidae</taxon>
        <taxon>Romanomermis</taxon>
    </lineage>
</organism>